<evidence type="ECO:0000313" key="3">
    <source>
        <dbReference type="Proteomes" id="UP001157109"/>
    </source>
</evidence>
<dbReference type="EMBL" id="BSUJ01000001">
    <property type="protein sequence ID" value="GMA20106.1"/>
    <property type="molecule type" value="Genomic_DNA"/>
</dbReference>
<comment type="caution">
    <text evidence="2">The sequence shown here is derived from an EMBL/GenBank/DDBJ whole genome shotgun (WGS) entry which is preliminary data.</text>
</comment>
<evidence type="ECO:0000259" key="1">
    <source>
        <dbReference type="Pfam" id="PF01738"/>
    </source>
</evidence>
<name>A0ABQ6HNX0_9MICO</name>
<dbReference type="Proteomes" id="UP001157109">
    <property type="component" value="Unassembled WGS sequence"/>
</dbReference>
<accession>A0ABQ6HNX0</accession>
<dbReference type="InterPro" id="IPR029058">
    <property type="entry name" value="AB_hydrolase_fold"/>
</dbReference>
<dbReference type="PANTHER" id="PTHR46623:SF6">
    <property type="entry name" value="ALPHA_BETA-HYDROLASES SUPERFAMILY PROTEIN"/>
    <property type="match status" value="1"/>
</dbReference>
<dbReference type="RefSeq" id="WP_241444999.1">
    <property type="nucleotide sequence ID" value="NZ_BSUJ01000001.1"/>
</dbReference>
<keyword evidence="3" id="KW-1185">Reference proteome</keyword>
<gene>
    <name evidence="2" type="ORF">GCM10025862_21270</name>
</gene>
<dbReference type="InterPro" id="IPR002925">
    <property type="entry name" value="Dienelactn_hydro"/>
</dbReference>
<organism evidence="2 3">
    <name type="scientific">Arsenicicoccus piscis</name>
    <dbReference type="NCBI Taxonomy" id="673954"/>
    <lineage>
        <taxon>Bacteria</taxon>
        <taxon>Bacillati</taxon>
        <taxon>Actinomycetota</taxon>
        <taxon>Actinomycetes</taxon>
        <taxon>Micrococcales</taxon>
        <taxon>Intrasporangiaceae</taxon>
        <taxon>Arsenicicoccus</taxon>
    </lineage>
</organism>
<feature type="domain" description="Dienelactone hydrolase" evidence="1">
    <location>
        <begin position="65"/>
        <end position="190"/>
    </location>
</feature>
<reference evidence="3" key="1">
    <citation type="journal article" date="2019" name="Int. J. Syst. Evol. Microbiol.">
        <title>The Global Catalogue of Microorganisms (GCM) 10K type strain sequencing project: providing services to taxonomists for standard genome sequencing and annotation.</title>
        <authorList>
            <consortium name="The Broad Institute Genomics Platform"/>
            <consortium name="The Broad Institute Genome Sequencing Center for Infectious Disease"/>
            <person name="Wu L."/>
            <person name="Ma J."/>
        </authorList>
    </citation>
    <scope>NUCLEOTIDE SEQUENCE [LARGE SCALE GENOMIC DNA]</scope>
    <source>
        <strain evidence="3">NBRC 105830</strain>
    </source>
</reference>
<sequence>MAIITVLPSLLGMRTGVLDFADRIRSAGHDVRFVDYLDGQTFDSIETARAHRDEVGAATLMARARELAKDIPDGFIPAGFSSGVGAAQGLALSRPVRGMIAVVGGGQLSEFGKDWPADTPVQYHLMADDPYVDPSAVEREAVAIRSAGSPAEVFHYSGGGHLFFDRTLPQDYDRQATDEMMSRVLEFVETID</sequence>
<dbReference type="Pfam" id="PF01738">
    <property type="entry name" value="DLH"/>
    <property type="match status" value="1"/>
</dbReference>
<dbReference type="PANTHER" id="PTHR46623">
    <property type="entry name" value="CARBOXYMETHYLENEBUTENOLIDASE-RELATED"/>
    <property type="match status" value="1"/>
</dbReference>
<proteinExistence type="predicted"/>
<dbReference type="SUPFAM" id="SSF53474">
    <property type="entry name" value="alpha/beta-Hydrolases"/>
    <property type="match status" value="1"/>
</dbReference>
<dbReference type="Gene3D" id="3.40.50.1820">
    <property type="entry name" value="alpha/beta hydrolase"/>
    <property type="match status" value="1"/>
</dbReference>
<dbReference type="InterPro" id="IPR051049">
    <property type="entry name" value="Dienelactone_hydrolase-like"/>
</dbReference>
<evidence type="ECO:0000313" key="2">
    <source>
        <dbReference type="EMBL" id="GMA20106.1"/>
    </source>
</evidence>
<protein>
    <recommendedName>
        <fullName evidence="1">Dienelactone hydrolase domain-containing protein</fullName>
    </recommendedName>
</protein>